<dbReference type="PANTHER" id="PTHR31286:SF178">
    <property type="entry name" value="DUF4283 DOMAIN-CONTAINING PROTEIN"/>
    <property type="match status" value="1"/>
</dbReference>
<dbReference type="Pfam" id="PF14392">
    <property type="entry name" value="zf-CCHC_4"/>
    <property type="match status" value="1"/>
</dbReference>
<sequence>MAENSLSHLFEETIQVITDDLTYRLDPREIDTQEPLGKVLLGKVICKGKLGRITIAGTLKKAWSSFKGWSWKEDGDGILHFTFATKEDAWNVLHRRPWIVCGALLVIMPWPSWLTPTEVKFDKSPFWVRLSATIDIDKPLFSVFFMKREAIKDLLIQYKYEKLPKMRLKCGIISHDHKFCLKPPTIIKDQSGAFFPMFGIWMKHEETAKGPFAPNLPKWCQAWIIQKMLTVDQTFKQQWKISNSIKVADDWGARESRRQLPGKRQMVEQVVEDLPATGEEKVCHFIMVTLPGVGDICHFEDTATLVI</sequence>
<evidence type="ECO:0000259" key="1">
    <source>
        <dbReference type="Pfam" id="PF14392"/>
    </source>
</evidence>
<gene>
    <name evidence="2" type="ORF">G4B88_003110</name>
</gene>
<accession>A0A7J6H276</accession>
<name>A0A7J6H276_CANSA</name>
<reference evidence="2 3" key="1">
    <citation type="journal article" date="2020" name="bioRxiv">
        <title>Sequence and annotation of 42 cannabis genomes reveals extensive copy number variation in cannabinoid synthesis and pathogen resistance genes.</title>
        <authorList>
            <person name="Mckernan K.J."/>
            <person name="Helbert Y."/>
            <person name="Kane L.T."/>
            <person name="Ebling H."/>
            <person name="Zhang L."/>
            <person name="Liu B."/>
            <person name="Eaton Z."/>
            <person name="Mclaughlin S."/>
            <person name="Kingan S."/>
            <person name="Baybayan P."/>
            <person name="Concepcion G."/>
            <person name="Jordan M."/>
            <person name="Riva A."/>
            <person name="Barbazuk W."/>
            <person name="Harkins T."/>
        </authorList>
    </citation>
    <scope>NUCLEOTIDE SEQUENCE [LARGE SCALE GENOMIC DNA]</scope>
    <source>
        <strain evidence="3">cv. Jamaican Lion 4</strain>
        <tissue evidence="2">Leaf</tissue>
    </source>
</reference>
<keyword evidence="3" id="KW-1185">Reference proteome</keyword>
<dbReference type="InterPro" id="IPR040256">
    <property type="entry name" value="At4g02000-like"/>
</dbReference>
<evidence type="ECO:0000313" key="2">
    <source>
        <dbReference type="EMBL" id="KAF4389297.1"/>
    </source>
</evidence>
<dbReference type="AlphaFoldDB" id="A0A7J6H276"/>
<dbReference type="PANTHER" id="PTHR31286">
    <property type="entry name" value="GLYCINE-RICH CELL WALL STRUCTURAL PROTEIN 1.8-LIKE"/>
    <property type="match status" value="1"/>
</dbReference>
<dbReference type="Proteomes" id="UP000583929">
    <property type="component" value="Unassembled WGS sequence"/>
</dbReference>
<dbReference type="InterPro" id="IPR025836">
    <property type="entry name" value="Zn_knuckle_CX2CX4HX4C"/>
</dbReference>
<feature type="domain" description="Zinc knuckle CX2CX4HX4C" evidence="1">
    <location>
        <begin position="134"/>
        <end position="182"/>
    </location>
</feature>
<evidence type="ECO:0000313" key="3">
    <source>
        <dbReference type="Proteomes" id="UP000583929"/>
    </source>
</evidence>
<dbReference type="EMBL" id="JAATIQ010000068">
    <property type="protein sequence ID" value="KAF4389297.1"/>
    <property type="molecule type" value="Genomic_DNA"/>
</dbReference>
<comment type="caution">
    <text evidence="2">The sequence shown here is derived from an EMBL/GenBank/DDBJ whole genome shotgun (WGS) entry which is preliminary data.</text>
</comment>
<organism evidence="2 3">
    <name type="scientific">Cannabis sativa</name>
    <name type="common">Hemp</name>
    <name type="synonym">Marijuana</name>
    <dbReference type="NCBI Taxonomy" id="3483"/>
    <lineage>
        <taxon>Eukaryota</taxon>
        <taxon>Viridiplantae</taxon>
        <taxon>Streptophyta</taxon>
        <taxon>Embryophyta</taxon>
        <taxon>Tracheophyta</taxon>
        <taxon>Spermatophyta</taxon>
        <taxon>Magnoliopsida</taxon>
        <taxon>eudicotyledons</taxon>
        <taxon>Gunneridae</taxon>
        <taxon>Pentapetalae</taxon>
        <taxon>rosids</taxon>
        <taxon>fabids</taxon>
        <taxon>Rosales</taxon>
        <taxon>Cannabaceae</taxon>
        <taxon>Cannabis</taxon>
    </lineage>
</organism>
<proteinExistence type="predicted"/>
<protein>
    <recommendedName>
        <fullName evidence="1">Zinc knuckle CX2CX4HX4C domain-containing protein</fullName>
    </recommendedName>
</protein>